<evidence type="ECO:0000256" key="5">
    <source>
        <dbReference type="HAMAP-Rule" id="MF_00921"/>
    </source>
</evidence>
<dbReference type="NCBIfam" id="NF003742">
    <property type="entry name" value="PRK05339.1"/>
    <property type="match status" value="1"/>
</dbReference>
<dbReference type="HAMAP" id="MF_00921">
    <property type="entry name" value="PDRP"/>
    <property type="match status" value="1"/>
</dbReference>
<dbReference type="EC" id="2.7.4.27" evidence="5"/>
<evidence type="ECO:0000256" key="3">
    <source>
        <dbReference type="ARBA" id="ARBA00022741"/>
    </source>
</evidence>
<evidence type="ECO:0000313" key="7">
    <source>
        <dbReference type="Proteomes" id="UP001231941"/>
    </source>
</evidence>
<evidence type="ECO:0000313" key="6">
    <source>
        <dbReference type="EMBL" id="MDP5276379.1"/>
    </source>
</evidence>
<keyword evidence="4 5" id="KW-0418">Kinase</keyword>
<dbReference type="RefSeq" id="WP_305993769.1">
    <property type="nucleotide sequence ID" value="NZ_JAVAMP010000014.1"/>
</dbReference>
<comment type="catalytic activity">
    <reaction evidence="5">
        <text>N(tele)-phospho-L-histidyl/L-threonyl-[pyruvate, phosphate dikinase] + ADP = N(tele)-phospho-L-histidyl/O-phospho-L-threonyl-[pyruvate, phosphate dikinase] + AMP + H(+)</text>
        <dbReference type="Rhea" id="RHEA:43692"/>
        <dbReference type="Rhea" id="RHEA-COMP:10650"/>
        <dbReference type="Rhea" id="RHEA-COMP:10651"/>
        <dbReference type="ChEBI" id="CHEBI:15378"/>
        <dbReference type="ChEBI" id="CHEBI:30013"/>
        <dbReference type="ChEBI" id="CHEBI:61977"/>
        <dbReference type="ChEBI" id="CHEBI:83586"/>
        <dbReference type="ChEBI" id="CHEBI:456215"/>
        <dbReference type="ChEBI" id="CHEBI:456216"/>
        <dbReference type="EC" id="2.7.11.32"/>
    </reaction>
</comment>
<organism evidence="6 7">
    <name type="scientific">Chengkuizengella axinellae</name>
    <dbReference type="NCBI Taxonomy" id="3064388"/>
    <lineage>
        <taxon>Bacteria</taxon>
        <taxon>Bacillati</taxon>
        <taxon>Bacillota</taxon>
        <taxon>Bacilli</taxon>
        <taxon>Bacillales</taxon>
        <taxon>Paenibacillaceae</taxon>
        <taxon>Chengkuizengella</taxon>
    </lineage>
</organism>
<keyword evidence="3 5" id="KW-0547">Nucleotide-binding</keyword>
<reference evidence="6 7" key="1">
    <citation type="submission" date="2023-08" db="EMBL/GenBank/DDBJ databases">
        <authorList>
            <person name="Park J.-S."/>
        </authorList>
    </citation>
    <scope>NUCLEOTIDE SEQUENCE [LARGE SCALE GENOMIC DNA]</scope>
    <source>
        <strain evidence="6 7">2205SS18-9</strain>
    </source>
</reference>
<evidence type="ECO:0000256" key="4">
    <source>
        <dbReference type="ARBA" id="ARBA00022777"/>
    </source>
</evidence>
<name>A0ABT9J451_9BACL</name>
<comment type="caution">
    <text evidence="6">The sequence shown here is derived from an EMBL/GenBank/DDBJ whole genome shotgun (WGS) entry which is preliminary data.</text>
</comment>
<dbReference type="PANTHER" id="PTHR31756:SF3">
    <property type="entry name" value="PYRUVATE, PHOSPHATE DIKINASE REGULATORY PROTEIN 1, CHLOROPLASTIC"/>
    <property type="match status" value="1"/>
</dbReference>
<keyword evidence="6" id="KW-0670">Pyruvate</keyword>
<dbReference type="EC" id="2.7.11.32" evidence="5"/>
<accession>A0ABT9J451</accession>
<evidence type="ECO:0000256" key="2">
    <source>
        <dbReference type="ARBA" id="ARBA00022679"/>
    </source>
</evidence>
<comment type="catalytic activity">
    <reaction evidence="5">
        <text>N(tele)-phospho-L-histidyl/O-phospho-L-threonyl-[pyruvate, phosphate dikinase] + phosphate + H(+) = N(tele)-phospho-L-histidyl/L-threonyl-[pyruvate, phosphate dikinase] + diphosphate</text>
        <dbReference type="Rhea" id="RHEA:43696"/>
        <dbReference type="Rhea" id="RHEA-COMP:10650"/>
        <dbReference type="Rhea" id="RHEA-COMP:10651"/>
        <dbReference type="ChEBI" id="CHEBI:15378"/>
        <dbReference type="ChEBI" id="CHEBI:30013"/>
        <dbReference type="ChEBI" id="CHEBI:33019"/>
        <dbReference type="ChEBI" id="CHEBI:43474"/>
        <dbReference type="ChEBI" id="CHEBI:61977"/>
        <dbReference type="ChEBI" id="CHEBI:83586"/>
        <dbReference type="EC" id="2.7.4.27"/>
    </reaction>
</comment>
<keyword evidence="2 5" id="KW-0808">Transferase</keyword>
<gene>
    <name evidence="6" type="ORF">Q5Y73_19995</name>
</gene>
<evidence type="ECO:0000256" key="1">
    <source>
        <dbReference type="ARBA" id="ARBA00022527"/>
    </source>
</evidence>
<feature type="binding site" evidence="5">
    <location>
        <begin position="153"/>
        <end position="160"/>
    </location>
    <ligand>
        <name>ADP</name>
        <dbReference type="ChEBI" id="CHEBI:456216"/>
    </ligand>
</feature>
<keyword evidence="7" id="KW-1185">Reference proteome</keyword>
<comment type="function">
    <text evidence="5">Bifunctional serine/threonine kinase and phosphorylase involved in the regulation of the pyruvate, phosphate dikinase (PPDK) by catalyzing its phosphorylation/dephosphorylation.</text>
</comment>
<proteinExistence type="inferred from homology"/>
<dbReference type="EMBL" id="JAVAMP010000014">
    <property type="protein sequence ID" value="MDP5276379.1"/>
    <property type="molecule type" value="Genomic_DNA"/>
</dbReference>
<comment type="similarity">
    <text evidence="5">Belongs to the pyruvate, phosphate/water dikinase regulatory protein family. PDRP subfamily.</text>
</comment>
<dbReference type="PANTHER" id="PTHR31756">
    <property type="entry name" value="PYRUVATE, PHOSPHATE DIKINASE REGULATORY PROTEIN 1, CHLOROPLASTIC"/>
    <property type="match status" value="1"/>
</dbReference>
<dbReference type="InterPro" id="IPR026565">
    <property type="entry name" value="PPDK_reg"/>
</dbReference>
<dbReference type="Pfam" id="PF03618">
    <property type="entry name" value="Kinase-PPPase"/>
    <property type="match status" value="1"/>
</dbReference>
<keyword evidence="1 5" id="KW-0723">Serine/threonine-protein kinase</keyword>
<sequence>MVDEKLRYKIYICSDSIGETAETVVKATARQFDMTQIEIKRVGHIQYEDQIKVVMEDANAENAVVAYTLVQPELREMMKQEAIRLGVRAVDIMGPMMQAFIDTFNNIPKQEPGLLHKMDENYFKKVEAIEFAVKFDDGRDVRGLLQADLVLVGISRTSKTPLSIFLAHKGIKVANLPLVPEVKPPKELFEIPRSKVIGLSMLPEQILRIRKERLKALGMASGANYATLDRIIEEHNIASDLMKRVGCPVIDVTERAIEETAAIIISLHDSNIHS</sequence>
<dbReference type="GO" id="GO:0016740">
    <property type="term" value="F:transferase activity"/>
    <property type="evidence" value="ECO:0007669"/>
    <property type="project" value="UniProtKB-KW"/>
</dbReference>
<dbReference type="InterPro" id="IPR005177">
    <property type="entry name" value="Kinase-pyrophosphorylase"/>
</dbReference>
<dbReference type="Proteomes" id="UP001231941">
    <property type="component" value="Unassembled WGS sequence"/>
</dbReference>
<protein>
    <recommendedName>
        <fullName evidence="5">Putative pyruvate, phosphate dikinase regulatory protein</fullName>
        <shortName evidence="5">PPDK regulatory protein</shortName>
        <ecNumber evidence="5">2.7.11.32</ecNumber>
        <ecNumber evidence="5">2.7.4.27</ecNumber>
    </recommendedName>
</protein>